<organism evidence="3 4">
    <name type="scientific">Plakobranchus ocellatus</name>
    <dbReference type="NCBI Taxonomy" id="259542"/>
    <lineage>
        <taxon>Eukaryota</taxon>
        <taxon>Metazoa</taxon>
        <taxon>Spiralia</taxon>
        <taxon>Lophotrochozoa</taxon>
        <taxon>Mollusca</taxon>
        <taxon>Gastropoda</taxon>
        <taxon>Heterobranchia</taxon>
        <taxon>Euthyneura</taxon>
        <taxon>Panpulmonata</taxon>
        <taxon>Sacoglossa</taxon>
        <taxon>Placobranchoidea</taxon>
        <taxon>Plakobranchidae</taxon>
        <taxon>Plakobranchus</taxon>
    </lineage>
</organism>
<evidence type="ECO:0000256" key="1">
    <source>
        <dbReference type="SAM" id="MobiDB-lite"/>
    </source>
</evidence>
<dbReference type="PROSITE" id="PS51257">
    <property type="entry name" value="PROKAR_LIPOPROTEIN"/>
    <property type="match status" value="1"/>
</dbReference>
<name>A0AAV4C829_9GAST</name>
<reference evidence="3 4" key="1">
    <citation type="journal article" date="2021" name="Elife">
        <title>Chloroplast acquisition without the gene transfer in kleptoplastic sea slugs, Plakobranchus ocellatus.</title>
        <authorList>
            <person name="Maeda T."/>
            <person name="Takahashi S."/>
            <person name="Yoshida T."/>
            <person name="Shimamura S."/>
            <person name="Takaki Y."/>
            <person name="Nagai Y."/>
            <person name="Toyoda A."/>
            <person name="Suzuki Y."/>
            <person name="Arimoto A."/>
            <person name="Ishii H."/>
            <person name="Satoh N."/>
            <person name="Nishiyama T."/>
            <person name="Hasebe M."/>
            <person name="Maruyama T."/>
            <person name="Minagawa J."/>
            <person name="Obokata J."/>
            <person name="Shigenobu S."/>
        </authorList>
    </citation>
    <scope>NUCLEOTIDE SEQUENCE [LARGE SCALE GENOMIC DNA]</scope>
</reference>
<feature type="compositionally biased region" description="Low complexity" evidence="1">
    <location>
        <begin position="226"/>
        <end position="245"/>
    </location>
</feature>
<dbReference type="AlphaFoldDB" id="A0AAV4C829"/>
<gene>
    <name evidence="3" type="ORF">PoB_005535600</name>
</gene>
<keyword evidence="2" id="KW-0732">Signal</keyword>
<feature type="chain" id="PRO_5043864837" evidence="2">
    <location>
        <begin position="30"/>
        <end position="281"/>
    </location>
</feature>
<feature type="signal peptide" evidence="2">
    <location>
        <begin position="1"/>
        <end position="29"/>
    </location>
</feature>
<protein>
    <submittedName>
        <fullName evidence="3">Uncharacterized protein</fullName>
    </submittedName>
</protein>
<evidence type="ECO:0000313" key="3">
    <source>
        <dbReference type="EMBL" id="GFO28851.1"/>
    </source>
</evidence>
<sequence>MGIFRFDDVLKYITALLLLSHTLVYTAQGCKTNEIASNCPDFDVDVIIKGDFWAGFIPTSELDIKCQMYQDGLNCALRDEHVKDCSPKDIAVFSAHKNVLDMVCTKYRYAYLQGQQCFTQRKVQTAGRIKRFKRKGFHGVWGSFLYGGLGCGVPNGERGCVEDARYCARDFVDDHRIQGCEQQDVKLLATMVDEFLRPFSDVQCEWEEIETDGVIATPATVATGPSTTEASAETTSSSSDIDSSTQPEKVGRSRNSSSAPDAAKGVLSLSLLLLLALCLLR</sequence>
<proteinExistence type="predicted"/>
<accession>A0AAV4C829</accession>
<evidence type="ECO:0000256" key="2">
    <source>
        <dbReference type="SAM" id="SignalP"/>
    </source>
</evidence>
<feature type="region of interest" description="Disordered" evidence="1">
    <location>
        <begin position="218"/>
        <end position="261"/>
    </location>
</feature>
<keyword evidence="4" id="KW-1185">Reference proteome</keyword>
<dbReference type="Proteomes" id="UP000735302">
    <property type="component" value="Unassembled WGS sequence"/>
</dbReference>
<comment type="caution">
    <text evidence="3">The sequence shown here is derived from an EMBL/GenBank/DDBJ whole genome shotgun (WGS) entry which is preliminary data.</text>
</comment>
<dbReference type="EMBL" id="BLXT01006084">
    <property type="protein sequence ID" value="GFO28851.1"/>
    <property type="molecule type" value="Genomic_DNA"/>
</dbReference>
<evidence type="ECO:0000313" key="4">
    <source>
        <dbReference type="Proteomes" id="UP000735302"/>
    </source>
</evidence>